<accession>A0AAD4NHA5</accession>
<dbReference type="Proteomes" id="UP001201812">
    <property type="component" value="Unassembled WGS sequence"/>
</dbReference>
<evidence type="ECO:0000256" key="1">
    <source>
        <dbReference type="SAM" id="MobiDB-lite"/>
    </source>
</evidence>
<sequence length="329" mass="38541">MAQPQKAASTFRQLFIKPKRKLRSQILIETLTGRAEVPLIYRKDLQQRLEVNKPRKLSMTLDQHWPDIWPTAATFKHSVVPLPIRMGYRRHPIRKAPPAAEANLELMKIPNFLHLTPPHIAQHCNAIKRFCTPFPKELTTIHVNQDSNYLPLSVKYSDFVHQGTSLKDIRSRVVTISLNIGALKLDEHAKDKLRRIAARYMSQDENVLTIVCDRCPTRKQNRDYADYLLTALFFESQRLEPWERRSRKDERRNHFKGSGTEKNLEQRFKAVAPPPTEQMQTFIKKWDEYRNNKETPKSTRQYEEAVRELLGIKKIVAEPEEEPGDELFL</sequence>
<proteinExistence type="predicted"/>
<dbReference type="GO" id="GO:0003735">
    <property type="term" value="F:structural constituent of ribosome"/>
    <property type="evidence" value="ECO:0007669"/>
    <property type="project" value="InterPro"/>
</dbReference>
<keyword evidence="4" id="KW-1185">Reference proteome</keyword>
<comment type="caution">
    <text evidence="3">The sequence shown here is derived from an EMBL/GenBank/DDBJ whole genome shotgun (WGS) entry which is preliminary data.</text>
</comment>
<reference evidence="3" key="1">
    <citation type="submission" date="2022-01" db="EMBL/GenBank/DDBJ databases">
        <title>Genome Sequence Resource for Two Populations of Ditylenchus destructor, the Migratory Endoparasitic Phytonematode.</title>
        <authorList>
            <person name="Zhang H."/>
            <person name="Lin R."/>
            <person name="Xie B."/>
        </authorList>
    </citation>
    <scope>NUCLEOTIDE SEQUENCE</scope>
    <source>
        <strain evidence="3">BazhouSP</strain>
    </source>
</reference>
<dbReference type="PANTHER" id="PTHR13490">
    <property type="entry name" value="MITOCHONDRIAL 28S RIBOSOMAL PROTEIN S28"/>
    <property type="match status" value="1"/>
</dbReference>
<name>A0AAD4NHA5_9BILA</name>
<dbReference type="InterPro" id="IPR039848">
    <property type="entry name" value="Ribosomal_mS35_mt"/>
</dbReference>
<dbReference type="AlphaFoldDB" id="A0AAD4NHA5"/>
<dbReference type="EMBL" id="JAKKPZ010000001">
    <property type="protein sequence ID" value="KAI1728221.1"/>
    <property type="molecule type" value="Genomic_DNA"/>
</dbReference>
<evidence type="ECO:0000313" key="4">
    <source>
        <dbReference type="Proteomes" id="UP001201812"/>
    </source>
</evidence>
<feature type="domain" description="Small ribosomal subunit protein mS35 mitochondrial conserved" evidence="2">
    <location>
        <begin position="167"/>
        <end position="240"/>
    </location>
</feature>
<dbReference type="GO" id="GO:0005763">
    <property type="term" value="C:mitochondrial small ribosomal subunit"/>
    <property type="evidence" value="ECO:0007669"/>
    <property type="project" value="TreeGrafter"/>
</dbReference>
<organism evidence="3 4">
    <name type="scientific">Ditylenchus destructor</name>
    <dbReference type="NCBI Taxonomy" id="166010"/>
    <lineage>
        <taxon>Eukaryota</taxon>
        <taxon>Metazoa</taxon>
        <taxon>Ecdysozoa</taxon>
        <taxon>Nematoda</taxon>
        <taxon>Chromadorea</taxon>
        <taxon>Rhabditida</taxon>
        <taxon>Tylenchina</taxon>
        <taxon>Tylenchomorpha</taxon>
        <taxon>Sphaerularioidea</taxon>
        <taxon>Anguinidae</taxon>
        <taxon>Anguininae</taxon>
        <taxon>Ditylenchus</taxon>
    </lineage>
</organism>
<evidence type="ECO:0000259" key="2">
    <source>
        <dbReference type="Pfam" id="PF10213"/>
    </source>
</evidence>
<evidence type="ECO:0000313" key="3">
    <source>
        <dbReference type="EMBL" id="KAI1728221.1"/>
    </source>
</evidence>
<dbReference type="InterPro" id="IPR019349">
    <property type="entry name" value="Ribosomal_mS35_mit"/>
</dbReference>
<feature type="region of interest" description="Disordered" evidence="1">
    <location>
        <begin position="245"/>
        <end position="273"/>
    </location>
</feature>
<gene>
    <name evidence="3" type="ORF">DdX_00385</name>
</gene>
<dbReference type="PANTHER" id="PTHR13490:SF0">
    <property type="entry name" value="SMALL RIBOSOMAL SUBUNIT PROTEIN MS35"/>
    <property type="match status" value="1"/>
</dbReference>
<protein>
    <submittedName>
        <fullName evidence="3">Mitochondrial ribosomal subunit protein domain-containing protein</fullName>
    </submittedName>
</protein>
<dbReference type="Pfam" id="PF10213">
    <property type="entry name" value="MRP-S28"/>
    <property type="match status" value="1"/>
</dbReference>
<dbReference type="GO" id="GO:0032543">
    <property type="term" value="P:mitochondrial translation"/>
    <property type="evidence" value="ECO:0007669"/>
    <property type="project" value="InterPro"/>
</dbReference>